<comment type="caution">
    <text evidence="1">The sequence shown here is derived from an EMBL/GenBank/DDBJ whole genome shotgun (WGS) entry which is preliminary data.</text>
</comment>
<gene>
    <name evidence="1" type="ORF">BJX68DRAFT_55200</name>
</gene>
<sequence>MSRHSRGGWGLARIKSGGMQIIKETDGPLVERIQVSFSCRMGGSWVTTRIRGRVVWEMEEARVGNGWGQHRSQHRSQVEVGKNTLSAGKLGDQLPQGESEGRFSFVVGEGLAYYLTVFTFLRTISSRVLILDCYGAVRLSWFLPLAWSIPQSASFRDLAASVCSTSRPGGLNGLRRQLPFSNRELENILHHRTRLPAFLFGGIPSTDAHPRERRIKKD</sequence>
<name>A0ABR4KJZ3_9EURO</name>
<proteinExistence type="predicted"/>
<keyword evidence="2" id="KW-1185">Reference proteome</keyword>
<accession>A0ABR4KJZ3</accession>
<evidence type="ECO:0000313" key="2">
    <source>
        <dbReference type="Proteomes" id="UP001610444"/>
    </source>
</evidence>
<reference evidence="1 2" key="1">
    <citation type="submission" date="2024-07" db="EMBL/GenBank/DDBJ databases">
        <title>Section-level genome sequencing and comparative genomics of Aspergillus sections Usti and Cavernicolus.</title>
        <authorList>
            <consortium name="Lawrence Berkeley National Laboratory"/>
            <person name="Nybo J.L."/>
            <person name="Vesth T.C."/>
            <person name="Theobald S."/>
            <person name="Frisvad J.C."/>
            <person name="Larsen T.O."/>
            <person name="Kjaerboelling I."/>
            <person name="Rothschild-Mancinelli K."/>
            <person name="Lyhne E.K."/>
            <person name="Kogle M.E."/>
            <person name="Barry K."/>
            <person name="Clum A."/>
            <person name="Na H."/>
            <person name="Ledsgaard L."/>
            <person name="Lin J."/>
            <person name="Lipzen A."/>
            <person name="Kuo A."/>
            <person name="Riley R."/>
            <person name="Mondo S."/>
            <person name="LaButti K."/>
            <person name="Haridas S."/>
            <person name="Pangalinan J."/>
            <person name="Salamov A.A."/>
            <person name="Simmons B.A."/>
            <person name="Magnuson J.K."/>
            <person name="Chen J."/>
            <person name="Drula E."/>
            <person name="Henrissat B."/>
            <person name="Wiebenga A."/>
            <person name="Lubbers R.J."/>
            <person name="Gomes A.C."/>
            <person name="Macurrencykelacurrency M.R."/>
            <person name="Stajich J."/>
            <person name="Grigoriev I.V."/>
            <person name="Mortensen U.H."/>
            <person name="De vries R.P."/>
            <person name="Baker S.E."/>
            <person name="Andersen M.R."/>
        </authorList>
    </citation>
    <scope>NUCLEOTIDE SEQUENCE [LARGE SCALE GENOMIC DNA]</scope>
    <source>
        <strain evidence="1 2">CBS 756.74</strain>
    </source>
</reference>
<protein>
    <submittedName>
        <fullName evidence="1">Uncharacterized protein</fullName>
    </submittedName>
</protein>
<dbReference type="EMBL" id="JBFXLR010000015">
    <property type="protein sequence ID" value="KAL2852609.1"/>
    <property type="molecule type" value="Genomic_DNA"/>
</dbReference>
<evidence type="ECO:0000313" key="1">
    <source>
        <dbReference type="EMBL" id="KAL2852609.1"/>
    </source>
</evidence>
<dbReference type="Proteomes" id="UP001610444">
    <property type="component" value="Unassembled WGS sequence"/>
</dbReference>
<dbReference type="GeneID" id="98164544"/>
<dbReference type="RefSeq" id="XP_070900431.1">
    <property type="nucleotide sequence ID" value="XM_071049380.1"/>
</dbReference>
<organism evidence="1 2">
    <name type="scientific">Aspergillus pseudodeflectus</name>
    <dbReference type="NCBI Taxonomy" id="176178"/>
    <lineage>
        <taxon>Eukaryota</taxon>
        <taxon>Fungi</taxon>
        <taxon>Dikarya</taxon>
        <taxon>Ascomycota</taxon>
        <taxon>Pezizomycotina</taxon>
        <taxon>Eurotiomycetes</taxon>
        <taxon>Eurotiomycetidae</taxon>
        <taxon>Eurotiales</taxon>
        <taxon>Aspergillaceae</taxon>
        <taxon>Aspergillus</taxon>
        <taxon>Aspergillus subgen. Nidulantes</taxon>
    </lineage>
</organism>